<evidence type="ECO:0000256" key="2">
    <source>
        <dbReference type="SAM" id="SignalP"/>
    </source>
</evidence>
<sequence length="326" mass="34146">MKVLNRLVKSALVAAMSLAVLPLAATAQSFPDKPIKILCPFPPGGGTDFVSRIVGAKLAELTGWQVIVENKPGAGGNLAIEFASKAPADGYTLVMGQTDNMMLGPWLYNNLTYDSVKSFSPVIQVSVTPAGIGTSPKSDLKTPQDLVKKGKSAEGLRWGTAGLGTLGHVVGEDFKKRANINLLQVPYKGAGPAITDVMGGQVDVYIGTLASLAPHAKSGKLLAVAVTSGERSPEFPNVPTLNETVAKGMDFNIWTGLFAPAGTPPAVVATLNKELNRVMADPDVIARFKSAGVASAGGTVQNFDAFVKKDYANWGRIIKESGIKLN</sequence>
<gene>
    <name evidence="3" type="ORF">KZZ10_06390</name>
</gene>
<dbReference type="InterPro" id="IPR005064">
    <property type="entry name" value="BUG"/>
</dbReference>
<dbReference type="AlphaFoldDB" id="A0A953T496"/>
<keyword evidence="4" id="KW-1185">Reference proteome</keyword>
<comment type="caution">
    <text evidence="3">The sequence shown here is derived from an EMBL/GenBank/DDBJ whole genome shotgun (WGS) entry which is preliminary data.</text>
</comment>
<name>A0A953T496_9BURK</name>
<protein>
    <submittedName>
        <fullName evidence="3">Tripartite tricarboxylate transporter substrate binding protein</fullName>
    </submittedName>
</protein>
<dbReference type="Pfam" id="PF03401">
    <property type="entry name" value="TctC"/>
    <property type="match status" value="1"/>
</dbReference>
<dbReference type="RefSeq" id="WP_259660653.1">
    <property type="nucleotide sequence ID" value="NZ_JAHXRI010000006.1"/>
</dbReference>
<feature type="chain" id="PRO_5038005903" evidence="2">
    <location>
        <begin position="28"/>
        <end position="326"/>
    </location>
</feature>
<dbReference type="InterPro" id="IPR042100">
    <property type="entry name" value="Bug_dom1"/>
</dbReference>
<dbReference type="Proteomes" id="UP000739565">
    <property type="component" value="Unassembled WGS sequence"/>
</dbReference>
<accession>A0A953T496</accession>
<dbReference type="SUPFAM" id="SSF53850">
    <property type="entry name" value="Periplasmic binding protein-like II"/>
    <property type="match status" value="1"/>
</dbReference>
<dbReference type="Gene3D" id="3.40.190.10">
    <property type="entry name" value="Periplasmic binding protein-like II"/>
    <property type="match status" value="1"/>
</dbReference>
<keyword evidence="2" id="KW-0732">Signal</keyword>
<evidence type="ECO:0000313" key="3">
    <source>
        <dbReference type="EMBL" id="MBZ1350271.1"/>
    </source>
</evidence>
<organism evidence="3 4">
    <name type="scientific">Zwartia hollandica</name>
    <dbReference type="NCBI Taxonomy" id="324606"/>
    <lineage>
        <taxon>Bacteria</taxon>
        <taxon>Pseudomonadati</taxon>
        <taxon>Pseudomonadota</taxon>
        <taxon>Betaproteobacteria</taxon>
        <taxon>Burkholderiales</taxon>
        <taxon>Alcaligenaceae</taxon>
        <taxon>Zwartia</taxon>
    </lineage>
</organism>
<feature type="signal peptide" evidence="2">
    <location>
        <begin position="1"/>
        <end position="27"/>
    </location>
</feature>
<dbReference type="Gene3D" id="3.40.190.150">
    <property type="entry name" value="Bordetella uptake gene, domain 1"/>
    <property type="match status" value="1"/>
</dbReference>
<dbReference type="PANTHER" id="PTHR42928:SF5">
    <property type="entry name" value="BLR1237 PROTEIN"/>
    <property type="match status" value="1"/>
</dbReference>
<dbReference type="PANTHER" id="PTHR42928">
    <property type="entry name" value="TRICARBOXYLATE-BINDING PROTEIN"/>
    <property type="match status" value="1"/>
</dbReference>
<dbReference type="PIRSF" id="PIRSF017082">
    <property type="entry name" value="YflP"/>
    <property type="match status" value="1"/>
</dbReference>
<proteinExistence type="inferred from homology"/>
<comment type="similarity">
    <text evidence="1">Belongs to the UPF0065 (bug) family.</text>
</comment>
<dbReference type="CDD" id="cd13578">
    <property type="entry name" value="PBP2_Bug27"/>
    <property type="match status" value="1"/>
</dbReference>
<evidence type="ECO:0000313" key="4">
    <source>
        <dbReference type="Proteomes" id="UP000739565"/>
    </source>
</evidence>
<dbReference type="EMBL" id="JAHXRI010000006">
    <property type="protein sequence ID" value="MBZ1350271.1"/>
    <property type="molecule type" value="Genomic_DNA"/>
</dbReference>
<reference evidence="3" key="1">
    <citation type="submission" date="2021-07" db="EMBL/GenBank/DDBJ databases">
        <title>New genus and species of the family Alcaligenaceae.</title>
        <authorList>
            <person name="Hahn M.W."/>
        </authorList>
    </citation>
    <scope>NUCLEOTIDE SEQUENCE</scope>
    <source>
        <strain evidence="3">LF4-65</strain>
    </source>
</reference>
<evidence type="ECO:0000256" key="1">
    <source>
        <dbReference type="ARBA" id="ARBA00006987"/>
    </source>
</evidence>